<keyword evidence="3" id="KW-1185">Reference proteome</keyword>
<feature type="compositionally biased region" description="Acidic residues" evidence="1">
    <location>
        <begin position="1022"/>
        <end position="1032"/>
    </location>
</feature>
<feature type="region of interest" description="Disordered" evidence="1">
    <location>
        <begin position="878"/>
        <end position="917"/>
    </location>
</feature>
<organism evidence="2 3">
    <name type="scientific">Hypsizygus marmoreus</name>
    <name type="common">White beech mushroom</name>
    <name type="synonym">Agaricus marmoreus</name>
    <dbReference type="NCBI Taxonomy" id="39966"/>
    <lineage>
        <taxon>Eukaryota</taxon>
        <taxon>Fungi</taxon>
        <taxon>Dikarya</taxon>
        <taxon>Basidiomycota</taxon>
        <taxon>Agaricomycotina</taxon>
        <taxon>Agaricomycetes</taxon>
        <taxon>Agaricomycetidae</taxon>
        <taxon>Agaricales</taxon>
        <taxon>Tricholomatineae</taxon>
        <taxon>Lyophyllaceae</taxon>
        <taxon>Hypsizygus</taxon>
    </lineage>
</organism>
<feature type="compositionally biased region" description="Low complexity" evidence="1">
    <location>
        <begin position="368"/>
        <end position="383"/>
    </location>
</feature>
<dbReference type="AlphaFoldDB" id="A0A369JTV8"/>
<feature type="compositionally biased region" description="Basic and acidic residues" evidence="1">
    <location>
        <begin position="544"/>
        <end position="564"/>
    </location>
</feature>
<dbReference type="PANTHER" id="PTHR39147">
    <property type="entry name" value="PROTEIN SPT21"/>
    <property type="match status" value="1"/>
</dbReference>
<dbReference type="Proteomes" id="UP000076154">
    <property type="component" value="Unassembled WGS sequence"/>
</dbReference>
<dbReference type="InParanoid" id="A0A369JTV8"/>
<feature type="compositionally biased region" description="Basic and acidic residues" evidence="1">
    <location>
        <begin position="794"/>
        <end position="810"/>
    </location>
</feature>
<accession>A0A369JTV8</accession>
<feature type="compositionally biased region" description="Basic and acidic residues" evidence="1">
    <location>
        <begin position="447"/>
        <end position="461"/>
    </location>
</feature>
<feature type="compositionally biased region" description="Basic residues" evidence="1">
    <location>
        <begin position="410"/>
        <end position="419"/>
    </location>
</feature>
<gene>
    <name evidence="2" type="ORF">Hypma_007957</name>
</gene>
<feature type="compositionally biased region" description="Polar residues" evidence="1">
    <location>
        <begin position="836"/>
        <end position="845"/>
    </location>
</feature>
<evidence type="ECO:0000313" key="3">
    <source>
        <dbReference type="Proteomes" id="UP000076154"/>
    </source>
</evidence>
<feature type="compositionally biased region" description="Basic residues" evidence="1">
    <location>
        <begin position="223"/>
        <end position="238"/>
    </location>
</feature>
<feature type="region of interest" description="Disordered" evidence="1">
    <location>
        <begin position="526"/>
        <end position="858"/>
    </location>
</feature>
<feature type="compositionally biased region" description="Basic residues" evidence="1">
    <location>
        <begin position="312"/>
        <end position="324"/>
    </location>
</feature>
<dbReference type="EMBL" id="LUEZ02000041">
    <property type="protein sequence ID" value="RDB24792.1"/>
    <property type="molecule type" value="Genomic_DNA"/>
</dbReference>
<feature type="compositionally biased region" description="Low complexity" evidence="1">
    <location>
        <begin position="420"/>
        <end position="431"/>
    </location>
</feature>
<evidence type="ECO:0000313" key="2">
    <source>
        <dbReference type="EMBL" id="RDB24792.1"/>
    </source>
</evidence>
<feature type="compositionally biased region" description="Acidic residues" evidence="1">
    <location>
        <begin position="962"/>
        <end position="980"/>
    </location>
</feature>
<feature type="compositionally biased region" description="Basic and acidic residues" evidence="1">
    <location>
        <begin position="949"/>
        <end position="958"/>
    </location>
</feature>
<feature type="compositionally biased region" description="Polar residues" evidence="1">
    <location>
        <begin position="526"/>
        <end position="543"/>
    </location>
</feature>
<reference evidence="2" key="1">
    <citation type="submission" date="2018-04" db="EMBL/GenBank/DDBJ databases">
        <title>Whole genome sequencing of Hypsizygus marmoreus.</title>
        <authorList>
            <person name="Choi I.-G."/>
            <person name="Min B."/>
            <person name="Kim J.-G."/>
            <person name="Kim S."/>
            <person name="Oh Y.-L."/>
            <person name="Kong W.-S."/>
            <person name="Park H."/>
            <person name="Jeong J."/>
            <person name="Song E.-S."/>
        </authorList>
    </citation>
    <scope>NUCLEOTIDE SEQUENCE [LARGE SCALE GENOMIC DNA]</scope>
    <source>
        <strain evidence="2">51987-8</strain>
    </source>
</reference>
<dbReference type="PANTHER" id="PTHR39147:SF1">
    <property type="entry name" value="PROTEIN SPT21"/>
    <property type="match status" value="1"/>
</dbReference>
<protein>
    <submittedName>
        <fullName evidence="2">Uncharacterized protein</fullName>
    </submittedName>
</protein>
<evidence type="ECO:0000256" key="1">
    <source>
        <dbReference type="SAM" id="MobiDB-lite"/>
    </source>
</evidence>
<comment type="caution">
    <text evidence="2">The sequence shown here is derived from an EMBL/GenBank/DDBJ whole genome shotgun (WGS) entry which is preliminary data.</text>
</comment>
<feature type="compositionally biased region" description="Polar residues" evidence="1">
    <location>
        <begin position="594"/>
        <end position="604"/>
    </location>
</feature>
<feature type="compositionally biased region" description="Basic and acidic residues" evidence="1">
    <location>
        <begin position="723"/>
        <end position="733"/>
    </location>
</feature>
<feature type="compositionally biased region" description="Polar residues" evidence="1">
    <location>
        <begin position="356"/>
        <end position="367"/>
    </location>
</feature>
<feature type="compositionally biased region" description="Basic and acidic residues" evidence="1">
    <location>
        <begin position="644"/>
        <end position="666"/>
    </location>
</feature>
<dbReference type="OrthoDB" id="3199820at2759"/>
<feature type="compositionally biased region" description="Polar residues" evidence="1">
    <location>
        <begin position="1008"/>
        <end position="1021"/>
    </location>
</feature>
<sequence length="1241" mass="134323">MISQQHGEVELIPFDAEACDMETRNLSLRILYTINSSPQYILARSSSLVRVVVVPHVPTTSHYDKSVVAADATPPLPPPEPRPEYGAASLKTCLDTICRSSPELAQDFSRDFSVYVLDPLESNSAPAPVNISSATSGSQMSKPTIAMTEQSHGVAVGLGLMSWALLADEKESVTVTGTLVKLPTGQDVLEVIFALRETAAMQKASLPAALRSWGLPPDPSKLSRVHASKSHLAPKHPPKPSAPSDASFSSSPGPGIFFQRHDSSHSTFSDYPSSHNTSNTSSTSSTPSPSYHSQPCRSMDDGTRATIASIQRRPKPKPKAKKPTKPAIITEADKLMLTEDVYFGPVRRLGRPPTRGCTSTGSDSMTDAQNAVASSSGSNSPASEDTIIIDDCDEPSRTNSTNNAVPSRGFSRHSGRHSKSPQSKSTRKSSSQAPATHPFVSTPLLRLPRDPHAPPGEKPHEPITLLDVLAYLSASSSSSDPNVQNAALLAALNAIDSTPASGTSSLEKVTNPGLVNALKDLLAAVSQTSEPPRTSDTNPSQPHSDSHHRTHSPDDEVVLLDKENVNPTAFRRRGERNSKVPDPSTSMGEGIAFPSSTSTATPANEPTAHDRSLSTRSNGSSNTVAVAPAPSATIGRKRTLSDFMDEREAGKQKGKAREKEWAERRDAHRHAHSSTRRNSSTDLSTTRHYSRIYGSEAPQQHKRSGTNSYYRTGMEPWTSPPRSKNESHKHGTQDENLQQSSIAASSSSHMHKVAASSPIRSNSAQSQARRRYVVPAWARTETSTQPRLSQEAQRALEEAEERKKARDKEMRRKPRRQRTGRSSSPARPPKRPDTTVVPTRSTNVAGTLRPPQPISVTSDHPVFAMTSVIADRISAFSEAARSGSEYDHSPSPSSKTICPSTPPHKRQGIVVSPGDDGSLFTPVPKSCTAMGSARSPFEQRLVAYAEYKDAKMAMEKDTGSIADDENMEADESDEDEEDVLNQELNSALEELDAPSSSLPVATSDAEVNAQSMVDHSTSVDQNSEDDESEEPEAPTRKQHWIGLPPSSPPPPSSPLLMPQDDESDSFSDQELPVATSDAEDSNFEIEAPTPTLPIPDLAACTDEELAEYLSSNDLSSLFPPGADQSAFDSSKSSMDIFDQFTNHNAQQSDDGTQNLDVNLEGGFDMFQSGLADFDFTEFWETFKPLVHDHMNGNQPLPSTDILPGQYDTFGLVGICQPLFTNLIPPLTLLTYRLAMHRLKNY</sequence>
<proteinExistence type="predicted"/>
<feature type="compositionally biased region" description="Polar residues" evidence="1">
    <location>
        <begin position="890"/>
        <end position="899"/>
    </location>
</feature>
<feature type="region of interest" description="Disordered" evidence="1">
    <location>
        <begin position="346"/>
        <end position="461"/>
    </location>
</feature>
<feature type="region of interest" description="Disordered" evidence="1">
    <location>
        <begin position="221"/>
        <end position="331"/>
    </location>
</feature>
<feature type="compositionally biased region" description="Polar residues" evidence="1">
    <location>
        <begin position="676"/>
        <end position="687"/>
    </location>
</feature>
<name>A0A369JTV8_HYPMA</name>
<dbReference type="InterPro" id="IPR042403">
    <property type="entry name" value="Spt21/Ams2"/>
</dbReference>
<feature type="compositionally biased region" description="Low complexity" evidence="1">
    <location>
        <begin position="271"/>
        <end position="293"/>
    </location>
</feature>
<feature type="compositionally biased region" description="Polar residues" evidence="1">
    <location>
        <begin position="614"/>
        <end position="624"/>
    </location>
</feature>
<feature type="region of interest" description="Disordered" evidence="1">
    <location>
        <begin position="949"/>
        <end position="1094"/>
    </location>
</feature>
<feature type="compositionally biased region" description="Low complexity" evidence="1">
    <location>
        <begin position="242"/>
        <end position="258"/>
    </location>
</feature>
<feature type="compositionally biased region" description="Polar residues" evidence="1">
    <location>
        <begin position="780"/>
        <end position="790"/>
    </location>
</feature>